<name>C1EHL8_MICCC</name>
<dbReference type="InterPro" id="IPR029052">
    <property type="entry name" value="Metallo-depent_PP-like"/>
</dbReference>
<dbReference type="GO" id="GO:0030145">
    <property type="term" value="F:manganese ion binding"/>
    <property type="evidence" value="ECO:0007669"/>
    <property type="project" value="TreeGrafter"/>
</dbReference>
<dbReference type="RefSeq" id="XP_002506061.1">
    <property type="nucleotide sequence ID" value="XM_002506015.1"/>
</dbReference>
<dbReference type="GO" id="GO:0047631">
    <property type="term" value="F:ADP-ribose diphosphatase activity"/>
    <property type="evidence" value="ECO:0007669"/>
    <property type="project" value="TreeGrafter"/>
</dbReference>
<accession>C1EHL8</accession>
<dbReference type="OrthoDB" id="9675250at2759"/>
<dbReference type="Proteomes" id="UP000002009">
    <property type="component" value="Chromosome 14"/>
</dbReference>
<dbReference type="InParanoid" id="C1EHL8"/>
<sequence length="383" mass="42086">MPASPDSPGTTVACATLSGGPDPVAFRFGLLADIQYTDVDDRCNHTGTQWRRYRNSLAVARNAIDYFNQSDLSFVLHNGDIIDHQCAFDFAKDEFKPKAEGLEQLGRVMRILSGSQCKDWMFTIGNHELYNFTASELREGVTPEGCTLPFKCANDEGSFFFSRTPAPGWRVVVLNSYDVSIYSKGREQGLDVDALELLRKHNANVDKWVSDNPEGLEGLGNRWVPFNGGVGEEQLEWLKGQLSEAEANDERVIVFSHLLVHPETTANGSGRTLIWNYQDVLDAVEDERWGKNVAAVVSGHQHEGGLYTNDNGTHFVVMESPMLAEPGQPGPFCVVEASSGGLRMIGYGKGPNSKIFGAEEGEQYPPAEPMVKDLPLAPVEAKA</sequence>
<reference evidence="2 3" key="1">
    <citation type="journal article" date="2009" name="Science">
        <title>Green evolution and dynamic adaptations revealed by genomes of the marine picoeukaryotes Micromonas.</title>
        <authorList>
            <person name="Worden A.Z."/>
            <person name="Lee J.H."/>
            <person name="Mock T."/>
            <person name="Rouze P."/>
            <person name="Simmons M.P."/>
            <person name="Aerts A.L."/>
            <person name="Allen A.E."/>
            <person name="Cuvelier M.L."/>
            <person name="Derelle E."/>
            <person name="Everett M.V."/>
            <person name="Foulon E."/>
            <person name="Grimwood J."/>
            <person name="Gundlach H."/>
            <person name="Henrissat B."/>
            <person name="Napoli C."/>
            <person name="McDonald S.M."/>
            <person name="Parker M.S."/>
            <person name="Rombauts S."/>
            <person name="Salamov A."/>
            <person name="Von Dassow P."/>
            <person name="Badger J.H."/>
            <person name="Coutinho P.M."/>
            <person name="Demir E."/>
            <person name="Dubchak I."/>
            <person name="Gentemann C."/>
            <person name="Eikrem W."/>
            <person name="Gready J.E."/>
            <person name="John U."/>
            <person name="Lanier W."/>
            <person name="Lindquist E.A."/>
            <person name="Lucas S."/>
            <person name="Mayer K.F."/>
            <person name="Moreau H."/>
            <person name="Not F."/>
            <person name="Otillar R."/>
            <person name="Panaud O."/>
            <person name="Pangilinan J."/>
            <person name="Paulsen I."/>
            <person name="Piegu B."/>
            <person name="Poliakov A."/>
            <person name="Robbens S."/>
            <person name="Schmutz J."/>
            <person name="Toulza E."/>
            <person name="Wyss T."/>
            <person name="Zelensky A."/>
            <person name="Zhou K."/>
            <person name="Armbrust E.V."/>
            <person name="Bhattacharya D."/>
            <person name="Goodenough U.W."/>
            <person name="Van de Peer Y."/>
            <person name="Grigoriev I.V."/>
        </authorList>
    </citation>
    <scope>NUCLEOTIDE SEQUENCE [LARGE SCALE GENOMIC DNA]</scope>
    <source>
        <strain evidence="3">RCC299 / NOUM17</strain>
    </source>
</reference>
<evidence type="ECO:0000313" key="3">
    <source>
        <dbReference type="Proteomes" id="UP000002009"/>
    </source>
</evidence>
<dbReference type="PANTHER" id="PTHR16509">
    <property type="match status" value="1"/>
</dbReference>
<dbReference type="InterPro" id="IPR004843">
    <property type="entry name" value="Calcineurin-like_PHP"/>
</dbReference>
<dbReference type="eggNOG" id="ENOG502QUQW">
    <property type="taxonomic scope" value="Eukaryota"/>
</dbReference>
<keyword evidence="3" id="KW-1185">Reference proteome</keyword>
<dbReference type="GO" id="GO:0008663">
    <property type="term" value="F:2',3'-cyclic-nucleotide 2'-phosphodiesterase activity"/>
    <property type="evidence" value="ECO:0007669"/>
    <property type="project" value="TreeGrafter"/>
</dbReference>
<dbReference type="KEGG" id="mis:MICPUN_88004"/>
<dbReference type="GO" id="GO:0047734">
    <property type="term" value="F:CDP-glycerol diphosphatase activity"/>
    <property type="evidence" value="ECO:0007669"/>
    <property type="project" value="TreeGrafter"/>
</dbReference>
<dbReference type="Pfam" id="PF00149">
    <property type="entry name" value="Metallophos"/>
    <property type="match status" value="1"/>
</dbReference>
<dbReference type="GeneID" id="8249200"/>
<organism evidence="2 3">
    <name type="scientific">Micromonas commoda (strain RCC299 / NOUM17 / CCMP2709)</name>
    <name type="common">Picoplanktonic green alga</name>
    <dbReference type="NCBI Taxonomy" id="296587"/>
    <lineage>
        <taxon>Eukaryota</taxon>
        <taxon>Viridiplantae</taxon>
        <taxon>Chlorophyta</taxon>
        <taxon>Mamiellophyceae</taxon>
        <taxon>Mamiellales</taxon>
        <taxon>Mamiellaceae</taxon>
        <taxon>Micromonas</taxon>
    </lineage>
</organism>
<evidence type="ECO:0000259" key="1">
    <source>
        <dbReference type="Pfam" id="PF00149"/>
    </source>
</evidence>
<dbReference type="OMA" id="IDHQCAF"/>
<proteinExistence type="predicted"/>
<feature type="domain" description="Calcineurin-like phosphoesterase" evidence="1">
    <location>
        <begin position="27"/>
        <end position="303"/>
    </location>
</feature>
<evidence type="ECO:0000313" key="2">
    <source>
        <dbReference type="EMBL" id="ACO67319.1"/>
    </source>
</evidence>
<dbReference type="PANTHER" id="PTHR16509:SF1">
    <property type="entry name" value="MANGANESE-DEPENDENT ADP-RIBOSE_CDP-ALCOHOL DIPHOSPHATASE"/>
    <property type="match status" value="1"/>
</dbReference>
<dbReference type="Gene3D" id="3.60.21.10">
    <property type="match status" value="1"/>
</dbReference>
<gene>
    <name evidence="2" type="ORF">MICPUN_88004</name>
</gene>
<dbReference type="STRING" id="296587.C1EHL8"/>
<dbReference type="AlphaFoldDB" id="C1EHL8"/>
<dbReference type="FunCoup" id="C1EHL8">
    <property type="interactions" value="842"/>
</dbReference>
<dbReference type="EMBL" id="CP001332">
    <property type="protein sequence ID" value="ACO67319.1"/>
    <property type="molecule type" value="Genomic_DNA"/>
</dbReference>
<protein>
    <recommendedName>
        <fullName evidence="1">Calcineurin-like phosphoesterase domain-containing protein</fullName>
    </recommendedName>
</protein>
<dbReference type="SUPFAM" id="SSF56300">
    <property type="entry name" value="Metallo-dependent phosphatases"/>
    <property type="match status" value="1"/>
</dbReference>